<organism evidence="2 3">
    <name type="scientific">Pelagibacterium flavum</name>
    <dbReference type="NCBI Taxonomy" id="2984530"/>
    <lineage>
        <taxon>Bacteria</taxon>
        <taxon>Pseudomonadati</taxon>
        <taxon>Pseudomonadota</taxon>
        <taxon>Alphaproteobacteria</taxon>
        <taxon>Hyphomicrobiales</taxon>
        <taxon>Devosiaceae</taxon>
        <taxon>Pelagibacterium</taxon>
    </lineage>
</organism>
<feature type="transmembrane region" description="Helical" evidence="1">
    <location>
        <begin position="12"/>
        <end position="35"/>
    </location>
</feature>
<accession>A0ABY6IRM9</accession>
<keyword evidence="3" id="KW-1185">Reference proteome</keyword>
<keyword evidence="1" id="KW-0812">Transmembrane</keyword>
<gene>
    <name evidence="2" type="ORF">OF122_04985</name>
</gene>
<dbReference type="RefSeq" id="WP_264226710.1">
    <property type="nucleotide sequence ID" value="NZ_CP107716.1"/>
</dbReference>
<name>A0ABY6IRM9_9HYPH</name>
<dbReference type="InterPro" id="IPR052348">
    <property type="entry name" value="Metallopeptidase_M50B"/>
</dbReference>
<evidence type="ECO:0000313" key="3">
    <source>
        <dbReference type="Proteomes" id="UP001163882"/>
    </source>
</evidence>
<dbReference type="Proteomes" id="UP001163882">
    <property type="component" value="Chromosome"/>
</dbReference>
<feature type="transmembrane region" description="Helical" evidence="1">
    <location>
        <begin position="47"/>
        <end position="68"/>
    </location>
</feature>
<sequence>MLDLSFLQILSRLIAIIIVLAVMGFSLAGFARLLGDKGMIHDGKLSLNPLTHIDIFALVAGVAGRIGWLRPVNIDPLECRGHRVAPVLAAIGAMTALFFLGRVAGVLQPWVATSWPTSSASFATATLRAIGDTAGWTLAANAIPVPPLLGGYLVQAIAPATHDWLVKRHSFVSFALSALVIFSYGSLSNTPFGGWASTLGRG</sequence>
<keyword evidence="1" id="KW-0472">Membrane</keyword>
<reference evidence="2" key="1">
    <citation type="submission" date="2022-10" db="EMBL/GenBank/DDBJ databases">
        <title>YIM 151497 complete genome.</title>
        <authorList>
            <person name="Chen X."/>
        </authorList>
    </citation>
    <scope>NUCLEOTIDE SEQUENCE</scope>
    <source>
        <strain evidence="2">YIM 151497</strain>
    </source>
</reference>
<feature type="transmembrane region" description="Helical" evidence="1">
    <location>
        <begin position="171"/>
        <end position="187"/>
    </location>
</feature>
<protein>
    <submittedName>
        <fullName evidence="2">Uncharacterized protein</fullName>
    </submittedName>
</protein>
<dbReference type="EMBL" id="CP107716">
    <property type="protein sequence ID" value="UYQ73121.1"/>
    <property type="molecule type" value="Genomic_DNA"/>
</dbReference>
<evidence type="ECO:0000256" key="1">
    <source>
        <dbReference type="SAM" id="Phobius"/>
    </source>
</evidence>
<dbReference type="PANTHER" id="PTHR35864:SF1">
    <property type="entry name" value="ZINC METALLOPROTEASE YWHC-RELATED"/>
    <property type="match status" value="1"/>
</dbReference>
<evidence type="ECO:0000313" key="2">
    <source>
        <dbReference type="EMBL" id="UYQ73121.1"/>
    </source>
</evidence>
<proteinExistence type="predicted"/>
<feature type="transmembrane region" description="Helical" evidence="1">
    <location>
        <begin position="88"/>
        <end position="107"/>
    </location>
</feature>
<dbReference type="PANTHER" id="PTHR35864">
    <property type="entry name" value="ZINC METALLOPROTEASE MJ0611-RELATED"/>
    <property type="match status" value="1"/>
</dbReference>
<keyword evidence="1" id="KW-1133">Transmembrane helix</keyword>